<evidence type="ECO:0000256" key="4">
    <source>
        <dbReference type="PROSITE-ProRule" id="PRU00452"/>
    </source>
</evidence>
<protein>
    <recommendedName>
        <fullName evidence="6">SP-RING-type domain-containing protein</fullName>
    </recommendedName>
</protein>
<feature type="compositionally biased region" description="Basic residues" evidence="5">
    <location>
        <begin position="17"/>
        <end position="34"/>
    </location>
</feature>
<dbReference type="CDD" id="cd16650">
    <property type="entry name" value="SP-RING_PIAS-like"/>
    <property type="match status" value="1"/>
</dbReference>
<evidence type="ECO:0000259" key="6">
    <source>
        <dbReference type="PROSITE" id="PS51044"/>
    </source>
</evidence>
<evidence type="ECO:0000256" key="3">
    <source>
        <dbReference type="ARBA" id="ARBA00022833"/>
    </source>
</evidence>
<dbReference type="Pfam" id="PF02891">
    <property type="entry name" value="zf-MIZ"/>
    <property type="match status" value="1"/>
</dbReference>
<accession>A0ABN8QGC2</accession>
<comment type="caution">
    <text evidence="7">The sequence shown here is derived from an EMBL/GenBank/DDBJ whole genome shotgun (WGS) entry which is preliminary data.</text>
</comment>
<gene>
    <name evidence="7" type="ORF">PEVE_00004810</name>
</gene>
<feature type="region of interest" description="Disordered" evidence="5">
    <location>
        <begin position="119"/>
        <end position="142"/>
    </location>
</feature>
<dbReference type="PANTHER" id="PTHR10782">
    <property type="entry name" value="ZINC FINGER MIZ DOMAIN-CONTAINING PROTEIN"/>
    <property type="match status" value="1"/>
</dbReference>
<evidence type="ECO:0000256" key="5">
    <source>
        <dbReference type="SAM" id="MobiDB-lite"/>
    </source>
</evidence>
<keyword evidence="1" id="KW-0479">Metal-binding</keyword>
<dbReference type="InterPro" id="IPR013083">
    <property type="entry name" value="Znf_RING/FYVE/PHD"/>
</dbReference>
<proteinExistence type="predicted"/>
<dbReference type="EMBL" id="CALNXI010001300">
    <property type="protein sequence ID" value="CAH3163944.1"/>
    <property type="molecule type" value="Genomic_DNA"/>
</dbReference>
<reference evidence="7 8" key="1">
    <citation type="submission" date="2022-05" db="EMBL/GenBank/DDBJ databases">
        <authorList>
            <consortium name="Genoscope - CEA"/>
            <person name="William W."/>
        </authorList>
    </citation>
    <scope>NUCLEOTIDE SEQUENCE [LARGE SCALE GENOMIC DNA]</scope>
</reference>
<keyword evidence="8" id="KW-1185">Reference proteome</keyword>
<dbReference type="InterPro" id="IPR004181">
    <property type="entry name" value="Znf_MIZ"/>
</dbReference>
<sequence length="341" mass="38361">MPKDRERSHEDKDREKRSHSRSSSSRHRRTKHSSGRRESSREHRRHRPYQREKDSLSSTHIYFTGSDITPSVSVHTDHVTLASNLSSLVNTQDGMLEIFENCCQMLERLRQDHQATNSALWRSSSSSSSDGLRHRGANKSNLVPVPLTATKKSKPSFSQMMELRKVTDLVPAAQTKQQLHQKLLSHSEAKLESIDISLFCPLTHSRIVTPVRGKKCRHVHCFDGEAFCNLMWEKDLAKWKCPICKGPTPLSELIVDGLIVEILASVPEDVKSVEFTSDGYWRLKQGASLPSANTSSISLNYNQGNNEVIDLTFDTPGKVIVKKNTLVSNTTPPVIDLTLSP</sequence>
<keyword evidence="3" id="KW-0862">Zinc</keyword>
<dbReference type="Proteomes" id="UP001159427">
    <property type="component" value="Unassembled WGS sequence"/>
</dbReference>
<dbReference type="Gene3D" id="3.30.40.10">
    <property type="entry name" value="Zinc/RING finger domain, C3HC4 (zinc finger)"/>
    <property type="match status" value="1"/>
</dbReference>
<evidence type="ECO:0000256" key="2">
    <source>
        <dbReference type="ARBA" id="ARBA00022771"/>
    </source>
</evidence>
<name>A0ABN8QGC2_9CNID</name>
<dbReference type="PANTHER" id="PTHR10782:SF4">
    <property type="entry name" value="TONALLI, ISOFORM E"/>
    <property type="match status" value="1"/>
</dbReference>
<organism evidence="7 8">
    <name type="scientific">Porites evermanni</name>
    <dbReference type="NCBI Taxonomy" id="104178"/>
    <lineage>
        <taxon>Eukaryota</taxon>
        <taxon>Metazoa</taxon>
        <taxon>Cnidaria</taxon>
        <taxon>Anthozoa</taxon>
        <taxon>Hexacorallia</taxon>
        <taxon>Scleractinia</taxon>
        <taxon>Fungiina</taxon>
        <taxon>Poritidae</taxon>
        <taxon>Porites</taxon>
    </lineage>
</organism>
<feature type="domain" description="SP-RING-type" evidence="6">
    <location>
        <begin position="185"/>
        <end position="272"/>
    </location>
</feature>
<evidence type="ECO:0000313" key="7">
    <source>
        <dbReference type="EMBL" id="CAH3163944.1"/>
    </source>
</evidence>
<keyword evidence="2 4" id="KW-0863">Zinc-finger</keyword>
<feature type="region of interest" description="Disordered" evidence="5">
    <location>
        <begin position="1"/>
        <end position="58"/>
    </location>
</feature>
<dbReference type="PROSITE" id="PS51044">
    <property type="entry name" value="ZF_SP_RING"/>
    <property type="match status" value="1"/>
</dbReference>
<evidence type="ECO:0000313" key="8">
    <source>
        <dbReference type="Proteomes" id="UP001159427"/>
    </source>
</evidence>
<evidence type="ECO:0000256" key="1">
    <source>
        <dbReference type="ARBA" id="ARBA00022723"/>
    </source>
</evidence>
<feature type="compositionally biased region" description="Basic and acidic residues" evidence="5">
    <location>
        <begin position="1"/>
        <end position="16"/>
    </location>
</feature>